<feature type="compositionally biased region" description="Pro residues" evidence="1">
    <location>
        <begin position="78"/>
        <end position="95"/>
    </location>
</feature>
<dbReference type="EMBL" id="JADGJH010000195">
    <property type="protein sequence ID" value="KAJ3134242.1"/>
    <property type="molecule type" value="Genomic_DNA"/>
</dbReference>
<keyword evidence="3" id="KW-1185">Reference proteome</keyword>
<evidence type="ECO:0000313" key="2">
    <source>
        <dbReference type="EMBL" id="KAJ3134242.1"/>
    </source>
</evidence>
<feature type="region of interest" description="Disordered" evidence="1">
    <location>
        <begin position="70"/>
        <end position="105"/>
    </location>
</feature>
<name>A0AAD5XFW8_9FUNG</name>
<dbReference type="AlphaFoldDB" id="A0AAD5XFW8"/>
<reference evidence="2" key="1">
    <citation type="submission" date="2020-05" db="EMBL/GenBank/DDBJ databases">
        <title>Phylogenomic resolution of chytrid fungi.</title>
        <authorList>
            <person name="Stajich J.E."/>
            <person name="Amses K."/>
            <person name="Simmons R."/>
            <person name="Seto K."/>
            <person name="Myers J."/>
            <person name="Bonds A."/>
            <person name="Quandt C.A."/>
            <person name="Barry K."/>
            <person name="Liu P."/>
            <person name="Grigoriev I."/>
            <person name="Longcore J.E."/>
            <person name="James T.Y."/>
        </authorList>
    </citation>
    <scope>NUCLEOTIDE SEQUENCE</scope>
    <source>
        <strain evidence="2">JEL0513</strain>
    </source>
</reference>
<gene>
    <name evidence="2" type="ORF">HK100_003717</name>
</gene>
<dbReference type="Proteomes" id="UP001211907">
    <property type="component" value="Unassembled WGS sequence"/>
</dbReference>
<accession>A0AAD5XFW8</accession>
<organism evidence="2 3">
    <name type="scientific">Physocladia obscura</name>
    <dbReference type="NCBI Taxonomy" id="109957"/>
    <lineage>
        <taxon>Eukaryota</taxon>
        <taxon>Fungi</taxon>
        <taxon>Fungi incertae sedis</taxon>
        <taxon>Chytridiomycota</taxon>
        <taxon>Chytridiomycota incertae sedis</taxon>
        <taxon>Chytridiomycetes</taxon>
        <taxon>Chytridiales</taxon>
        <taxon>Chytriomycetaceae</taxon>
        <taxon>Physocladia</taxon>
    </lineage>
</organism>
<evidence type="ECO:0000256" key="1">
    <source>
        <dbReference type="SAM" id="MobiDB-lite"/>
    </source>
</evidence>
<evidence type="ECO:0000313" key="3">
    <source>
        <dbReference type="Proteomes" id="UP001211907"/>
    </source>
</evidence>
<protein>
    <submittedName>
        <fullName evidence="2">Uncharacterized protein</fullName>
    </submittedName>
</protein>
<comment type="caution">
    <text evidence="2">The sequence shown here is derived from an EMBL/GenBank/DDBJ whole genome shotgun (WGS) entry which is preliminary data.</text>
</comment>
<sequence>MAAASVLEQWNFDAETGLRRVRNVLVREPHFDTLAADDRRDSGVNLQDAMKRKLSSTDNEQSDLLLDSAKHSASTSLPQPPPPPPPIVPAVPVPPAFRRTTLKPKNNPKKRSYVVGVPFEVYYRTEAVDEGCLEPPPVFGLDGRATHLYFVVADWDVMWAGLSDMVKDSHEAAVVEMMEETCRTREQIEAQGSDCSGNTFQQGNFWYSTKCLYSKKINIATAGKDAGRGSGLSSQCRGCLATPTPSTTCFDKLLTLKWRFEKVHPT</sequence>
<proteinExistence type="predicted"/>